<feature type="active site" evidence="6">
    <location>
        <position position="400"/>
    </location>
</feature>
<evidence type="ECO:0000256" key="6">
    <source>
        <dbReference type="PIRSR" id="PIRSR003085-1"/>
    </source>
</evidence>
<evidence type="ECO:0000313" key="7">
    <source>
        <dbReference type="EMBL" id="TCN41469.1"/>
    </source>
</evidence>
<dbReference type="InterPro" id="IPR003333">
    <property type="entry name" value="CMAS"/>
</dbReference>
<dbReference type="SUPFAM" id="SSF53335">
    <property type="entry name" value="S-adenosyl-L-methionine-dependent methyltransferases"/>
    <property type="match status" value="1"/>
</dbReference>
<keyword evidence="4" id="KW-0949">S-adenosyl-L-methionine</keyword>
<dbReference type="RefSeq" id="WP_133035354.1">
    <property type="nucleotide sequence ID" value="NZ_BAABEI010000012.1"/>
</dbReference>
<dbReference type="AlphaFoldDB" id="A0A4R2CQB6"/>
<dbReference type="GO" id="GO:0008168">
    <property type="term" value="F:methyltransferase activity"/>
    <property type="evidence" value="ECO:0007669"/>
    <property type="project" value="UniProtKB-KW"/>
</dbReference>
<dbReference type="PANTHER" id="PTHR43667">
    <property type="entry name" value="CYCLOPROPANE-FATTY-ACYL-PHOSPHOLIPID SYNTHASE"/>
    <property type="match status" value="1"/>
</dbReference>
<evidence type="ECO:0000256" key="1">
    <source>
        <dbReference type="ARBA" id="ARBA00010815"/>
    </source>
</evidence>
<accession>A0A4R2CQB6</accession>
<evidence type="ECO:0000256" key="4">
    <source>
        <dbReference type="ARBA" id="ARBA00022691"/>
    </source>
</evidence>
<keyword evidence="2" id="KW-0489">Methyltransferase</keyword>
<evidence type="ECO:0000313" key="8">
    <source>
        <dbReference type="Proteomes" id="UP000295351"/>
    </source>
</evidence>
<name>A0A4R2CQB6_SHIGR</name>
<dbReference type="EMBL" id="SLVX01000013">
    <property type="protein sequence ID" value="TCN41469.1"/>
    <property type="molecule type" value="Genomic_DNA"/>
</dbReference>
<evidence type="ECO:0000256" key="3">
    <source>
        <dbReference type="ARBA" id="ARBA00022679"/>
    </source>
</evidence>
<sequence length="421" mass="47280">MTTEMISEKAFSEHETLTAANFAERTKRLPLRARMVLRGLLGLETGALAMTVPDGQTFVIRGKTPGPHALVRLNNWNLVHRAVSAGTIGVAESYMDGDWESPDAGAFLELFLVNTNVGRNYTNGPRGLLRLVEKFRHWLNANTRRGSKRNISAHYDLGNEFYSQWLDPTMTYSSALYSGGANDLTSAQVAKYRALAEATGIGPNDHVLEIGCGWGGFAEFAAGEIGCKVTGLTISREQLAFARARMVKAGLADRVELKFQDYRDETGTYDRIVSIEMFEAVGERYWPAYFSKLSECLKPGGRAGLQIITILQEAYAEYRANPDFIQKYVFPGGMLPTREHLASLGRQVGLATASDIGFGHDYARTLAEWRHRFWAAWECIVPLGFDERFRKLWEFYFYYCEAGFRARNIDVRQVVYTRPPG</sequence>
<keyword evidence="8" id="KW-1185">Reference proteome</keyword>
<evidence type="ECO:0000256" key="5">
    <source>
        <dbReference type="ARBA" id="ARBA00023098"/>
    </source>
</evidence>
<keyword evidence="3" id="KW-0808">Transferase</keyword>
<protein>
    <submittedName>
        <fullName evidence="7">Cyclopropane-fatty-acyl-phospholipid synthase</fullName>
    </submittedName>
</protein>
<dbReference type="GO" id="GO:0032259">
    <property type="term" value="P:methylation"/>
    <property type="evidence" value="ECO:0007669"/>
    <property type="project" value="UniProtKB-KW"/>
</dbReference>
<dbReference type="CDD" id="cd02440">
    <property type="entry name" value="AdoMet_MTases"/>
    <property type="match status" value="1"/>
</dbReference>
<comment type="similarity">
    <text evidence="1">Belongs to the CFA/CMAS family.</text>
</comment>
<dbReference type="InterPro" id="IPR050723">
    <property type="entry name" value="CFA/CMAS"/>
</dbReference>
<gene>
    <name evidence="7" type="ORF">EV665_11355</name>
</gene>
<reference evidence="7 8" key="1">
    <citation type="submission" date="2019-03" db="EMBL/GenBank/DDBJ databases">
        <title>Genomic Encyclopedia of Type Strains, Phase IV (KMG-IV): sequencing the most valuable type-strain genomes for metagenomic binning, comparative biology and taxonomic classification.</title>
        <authorList>
            <person name="Goeker M."/>
        </authorList>
    </citation>
    <scope>NUCLEOTIDE SEQUENCE [LARGE SCALE GENOMIC DNA]</scope>
    <source>
        <strain evidence="7 8">DSM 18401</strain>
    </source>
</reference>
<dbReference type="PANTHER" id="PTHR43667:SF2">
    <property type="entry name" value="FATTY ACID C-METHYL TRANSFERASE"/>
    <property type="match status" value="1"/>
</dbReference>
<dbReference type="Gene3D" id="3.40.50.150">
    <property type="entry name" value="Vaccinia Virus protein VP39"/>
    <property type="match status" value="1"/>
</dbReference>
<dbReference type="Proteomes" id="UP000295351">
    <property type="component" value="Unassembled WGS sequence"/>
</dbReference>
<proteinExistence type="inferred from homology"/>
<keyword evidence="5" id="KW-0443">Lipid metabolism</keyword>
<organism evidence="7 8">
    <name type="scientific">Shinella granuli</name>
    <dbReference type="NCBI Taxonomy" id="323621"/>
    <lineage>
        <taxon>Bacteria</taxon>
        <taxon>Pseudomonadati</taxon>
        <taxon>Pseudomonadota</taxon>
        <taxon>Alphaproteobacteria</taxon>
        <taxon>Hyphomicrobiales</taxon>
        <taxon>Rhizobiaceae</taxon>
        <taxon>Shinella</taxon>
    </lineage>
</organism>
<dbReference type="PIRSF" id="PIRSF003085">
    <property type="entry name" value="CMAS"/>
    <property type="match status" value="1"/>
</dbReference>
<dbReference type="Pfam" id="PF02353">
    <property type="entry name" value="CMAS"/>
    <property type="match status" value="1"/>
</dbReference>
<comment type="caution">
    <text evidence="7">The sequence shown here is derived from an EMBL/GenBank/DDBJ whole genome shotgun (WGS) entry which is preliminary data.</text>
</comment>
<dbReference type="InterPro" id="IPR029063">
    <property type="entry name" value="SAM-dependent_MTases_sf"/>
</dbReference>
<evidence type="ECO:0000256" key="2">
    <source>
        <dbReference type="ARBA" id="ARBA00022603"/>
    </source>
</evidence>
<dbReference type="GO" id="GO:0008610">
    <property type="term" value="P:lipid biosynthetic process"/>
    <property type="evidence" value="ECO:0007669"/>
    <property type="project" value="InterPro"/>
</dbReference>